<keyword evidence="4" id="KW-1185">Reference proteome</keyword>
<dbReference type="AlphaFoldDB" id="A0A521B5P5"/>
<dbReference type="InterPro" id="IPR016155">
    <property type="entry name" value="Mopterin_synth/thiamin_S_b"/>
</dbReference>
<dbReference type="InterPro" id="IPR015272">
    <property type="entry name" value="MoadD_C"/>
</dbReference>
<accession>A0A521B5P5</accession>
<dbReference type="PANTHER" id="PTHR38031:SF1">
    <property type="entry name" value="SULFUR CARRIER PROTEIN CYSO"/>
    <property type="match status" value="1"/>
</dbReference>
<dbReference type="EMBL" id="FXTD01000002">
    <property type="protein sequence ID" value="SMO42010.1"/>
    <property type="molecule type" value="Genomic_DNA"/>
</dbReference>
<dbReference type="SUPFAM" id="SSF54285">
    <property type="entry name" value="MoaD/ThiS"/>
    <property type="match status" value="1"/>
</dbReference>
<feature type="domain" description="Molybdopterin cofactor biosynthesis MoaD-related C-terminal" evidence="2">
    <location>
        <begin position="118"/>
        <end position="204"/>
    </location>
</feature>
<dbReference type="InterPro" id="IPR003749">
    <property type="entry name" value="ThiS/MoaD-like"/>
</dbReference>
<name>A0A521B5P5_9EURY</name>
<dbReference type="NCBIfam" id="TIGR01687">
    <property type="entry name" value="moaD_arch"/>
    <property type="match status" value="1"/>
</dbReference>
<organism evidence="3 4">
    <name type="scientific">Halorubrum cibi</name>
    <dbReference type="NCBI Taxonomy" id="413815"/>
    <lineage>
        <taxon>Archaea</taxon>
        <taxon>Methanobacteriati</taxon>
        <taxon>Methanobacteriota</taxon>
        <taxon>Stenosarchaea group</taxon>
        <taxon>Halobacteria</taxon>
        <taxon>Halobacteriales</taxon>
        <taxon>Haloferacaceae</taxon>
        <taxon>Halorubrum</taxon>
    </lineage>
</organism>
<proteinExistence type="predicted"/>
<dbReference type="Gene3D" id="3.30.1370.80">
    <property type="entry name" value="Molybdopterin cofactor biosynthesis MoaD-related, C-terminal domain"/>
    <property type="match status" value="1"/>
</dbReference>
<dbReference type="NCBIfam" id="NF041918">
    <property type="entry name" value="SAMP1"/>
    <property type="match status" value="1"/>
</dbReference>
<reference evidence="3 4" key="1">
    <citation type="submission" date="2017-05" db="EMBL/GenBank/DDBJ databases">
        <authorList>
            <person name="Varghese N."/>
            <person name="Submissions S."/>
        </authorList>
    </citation>
    <scope>NUCLEOTIDE SEQUENCE [LARGE SCALE GENOMIC DNA]</scope>
    <source>
        <strain evidence="3 4">DSM 19504</strain>
    </source>
</reference>
<dbReference type="Pfam" id="PF02597">
    <property type="entry name" value="ThiS"/>
    <property type="match status" value="1"/>
</dbReference>
<feature type="region of interest" description="Disordered" evidence="1">
    <location>
        <begin position="90"/>
        <end position="110"/>
    </location>
</feature>
<dbReference type="InterPro" id="IPR054834">
    <property type="entry name" value="SAMP1_3"/>
</dbReference>
<evidence type="ECO:0000256" key="1">
    <source>
        <dbReference type="SAM" id="MobiDB-lite"/>
    </source>
</evidence>
<dbReference type="InterPro" id="IPR012675">
    <property type="entry name" value="Beta-grasp_dom_sf"/>
</dbReference>
<sequence length="204" mass="21983">MELELRFFATFREAAGGKTVVREFPDGSDVGDVLRALEDEYDGMDGRLIVDGELAPQINVLKNGREVLHLQGLDTDLADGDRLSVFPPVAGGTTGTDAVDSEEPASEPPAERGWVRREVAYRGISRRLAAHYLENLGGELVGTDDPAEATRVDGDGWRATLSARKVTAAASIRLTEVTVSFAGEEGVLEELLPKFERKAMRAGG</sequence>
<dbReference type="CDD" id="cd17505">
    <property type="entry name" value="Ubl_SAMP1_like"/>
    <property type="match status" value="1"/>
</dbReference>
<dbReference type="InterPro" id="IPR052045">
    <property type="entry name" value="Sulfur_Carrier/Prot_Modifier"/>
</dbReference>
<gene>
    <name evidence="3" type="ORF">SAMN06264867_10215</name>
</gene>
<evidence type="ECO:0000259" key="2">
    <source>
        <dbReference type="Pfam" id="PF09189"/>
    </source>
</evidence>
<protein>
    <submittedName>
        <fullName evidence="3">Molybdopterin synthase sulfur carrier subunit</fullName>
    </submittedName>
</protein>
<dbReference type="Gene3D" id="3.10.20.30">
    <property type="match status" value="1"/>
</dbReference>
<evidence type="ECO:0000313" key="4">
    <source>
        <dbReference type="Proteomes" id="UP000319712"/>
    </source>
</evidence>
<evidence type="ECO:0000313" key="3">
    <source>
        <dbReference type="EMBL" id="SMO42010.1"/>
    </source>
</evidence>
<dbReference type="Proteomes" id="UP000319712">
    <property type="component" value="Unassembled WGS sequence"/>
</dbReference>
<dbReference type="InterPro" id="IPR010038">
    <property type="entry name" value="MoaD_arc-typ"/>
</dbReference>
<dbReference type="PANTHER" id="PTHR38031">
    <property type="entry name" value="SULFUR CARRIER PROTEIN SLR0821-RELATED"/>
    <property type="match status" value="1"/>
</dbReference>
<dbReference type="Pfam" id="PF09189">
    <property type="entry name" value="MoaD_arch"/>
    <property type="match status" value="1"/>
</dbReference>
<dbReference type="InterPro" id="IPR036473">
    <property type="entry name" value="Mopterin_CF_MoaD-rel_C_sf"/>
</dbReference>